<dbReference type="Pfam" id="PF10739">
    <property type="entry name" value="DUF2550"/>
    <property type="match status" value="1"/>
</dbReference>
<keyword evidence="1" id="KW-0812">Transmembrane</keyword>
<dbReference type="InterPro" id="IPR019675">
    <property type="entry name" value="DUF2550"/>
</dbReference>
<keyword evidence="1" id="KW-1133">Transmembrane helix</keyword>
<gene>
    <name evidence="2" type="ORF">EDC03_1460</name>
</gene>
<comment type="caution">
    <text evidence="2">The sequence shown here is derived from an EMBL/GenBank/DDBJ whole genome shotgun (WGS) entry which is preliminary data.</text>
</comment>
<feature type="transmembrane region" description="Helical" evidence="1">
    <location>
        <begin position="6"/>
        <end position="27"/>
    </location>
</feature>
<dbReference type="Proteomes" id="UP000276232">
    <property type="component" value="Unassembled WGS sequence"/>
</dbReference>
<protein>
    <submittedName>
        <fullName evidence="2">Uncharacterized protein DUF2550</fullName>
    </submittedName>
</protein>
<organism evidence="2 3">
    <name type="scientific">Pseudokineococcus lusitanus</name>
    <dbReference type="NCBI Taxonomy" id="763993"/>
    <lineage>
        <taxon>Bacteria</taxon>
        <taxon>Bacillati</taxon>
        <taxon>Actinomycetota</taxon>
        <taxon>Actinomycetes</taxon>
        <taxon>Kineosporiales</taxon>
        <taxon>Kineosporiaceae</taxon>
        <taxon>Pseudokineococcus</taxon>
    </lineage>
</organism>
<keyword evidence="1" id="KW-0472">Membrane</keyword>
<evidence type="ECO:0000256" key="1">
    <source>
        <dbReference type="SAM" id="Phobius"/>
    </source>
</evidence>
<dbReference type="RefSeq" id="WP_199720019.1">
    <property type="nucleotide sequence ID" value="NZ_RJKN01000003.1"/>
</dbReference>
<dbReference type="InParanoid" id="A0A3N1HMY5"/>
<dbReference type="EMBL" id="RJKN01000003">
    <property type="protein sequence ID" value="ROP43864.1"/>
    <property type="molecule type" value="Genomic_DNA"/>
</dbReference>
<proteinExistence type="predicted"/>
<sequence length="143" mass="15825">MDELLGPLAVALLVLVVLVAGVLSVSLRRRVLTRRLGGFDCSARRDDGRWVLGVAGFRGDCMAWYRVFRPDVRAGRTWDRREVEVVARRPPSGAEAFAVLPDAVVVECRHRGEHLELAMDGEAYTAFASWLESSPPGYRSDVA</sequence>
<evidence type="ECO:0000313" key="2">
    <source>
        <dbReference type="EMBL" id="ROP43864.1"/>
    </source>
</evidence>
<name>A0A3N1HMY5_9ACTN</name>
<evidence type="ECO:0000313" key="3">
    <source>
        <dbReference type="Proteomes" id="UP000276232"/>
    </source>
</evidence>
<accession>A0A3N1HMY5</accession>
<reference evidence="2 3" key="1">
    <citation type="journal article" date="2015" name="Stand. Genomic Sci.">
        <title>Genomic Encyclopedia of Bacterial and Archaeal Type Strains, Phase III: the genomes of soil and plant-associated and newly described type strains.</title>
        <authorList>
            <person name="Whitman W.B."/>
            <person name="Woyke T."/>
            <person name="Klenk H.P."/>
            <person name="Zhou Y."/>
            <person name="Lilburn T.G."/>
            <person name="Beck B.J."/>
            <person name="De Vos P."/>
            <person name="Vandamme P."/>
            <person name="Eisen J.A."/>
            <person name="Garrity G."/>
            <person name="Hugenholtz P."/>
            <person name="Kyrpides N.C."/>
        </authorList>
    </citation>
    <scope>NUCLEOTIDE SEQUENCE [LARGE SCALE GENOMIC DNA]</scope>
    <source>
        <strain evidence="2 3">CECT 7306</strain>
    </source>
</reference>
<keyword evidence="3" id="KW-1185">Reference proteome</keyword>
<dbReference type="AlphaFoldDB" id="A0A3N1HMY5"/>